<sequence>MPKAKSTPSSSGKRRKPRKSSQCKRTPALSDDDGPLGWTHIRDAQNKSRKEASHASSITWDLRHAFQTLLLELQLHGGDCECYIKLTEICKKHEDSFNAQADSLRGSLETIQTEIEFAGWHLGMLMPKA</sequence>
<name>A8P074_COPC7</name>
<evidence type="ECO:0000256" key="1">
    <source>
        <dbReference type="SAM" id="MobiDB-lite"/>
    </source>
</evidence>
<dbReference type="Proteomes" id="UP000001861">
    <property type="component" value="Unassembled WGS sequence"/>
</dbReference>
<feature type="compositionally biased region" description="Basic and acidic residues" evidence="1">
    <location>
        <begin position="40"/>
        <end position="53"/>
    </location>
</feature>
<dbReference type="InParanoid" id="A8P074"/>
<dbReference type="VEuPathDB" id="FungiDB:CC1G_12953"/>
<accession>A8P074</accession>
<reference evidence="2 3" key="1">
    <citation type="journal article" date="2010" name="Proc. Natl. Acad. Sci. U.S.A.">
        <title>Insights into evolution of multicellular fungi from the assembled chromosomes of the mushroom Coprinopsis cinerea (Coprinus cinereus).</title>
        <authorList>
            <person name="Stajich J.E."/>
            <person name="Wilke S.K."/>
            <person name="Ahren D."/>
            <person name="Au C.H."/>
            <person name="Birren B.W."/>
            <person name="Borodovsky M."/>
            <person name="Burns C."/>
            <person name="Canback B."/>
            <person name="Casselton L.A."/>
            <person name="Cheng C.K."/>
            <person name="Deng J."/>
            <person name="Dietrich F.S."/>
            <person name="Fargo D.C."/>
            <person name="Farman M.L."/>
            <person name="Gathman A.C."/>
            <person name="Goldberg J."/>
            <person name="Guigo R."/>
            <person name="Hoegger P.J."/>
            <person name="Hooker J.B."/>
            <person name="Huggins A."/>
            <person name="James T.Y."/>
            <person name="Kamada T."/>
            <person name="Kilaru S."/>
            <person name="Kodira C."/>
            <person name="Kues U."/>
            <person name="Kupfer D."/>
            <person name="Kwan H.S."/>
            <person name="Lomsadze A."/>
            <person name="Li W."/>
            <person name="Lilly W.W."/>
            <person name="Ma L.J."/>
            <person name="Mackey A.J."/>
            <person name="Manning G."/>
            <person name="Martin F."/>
            <person name="Muraguchi H."/>
            <person name="Natvig D.O."/>
            <person name="Palmerini H."/>
            <person name="Ramesh M.A."/>
            <person name="Rehmeyer C.J."/>
            <person name="Roe B.A."/>
            <person name="Shenoy N."/>
            <person name="Stanke M."/>
            <person name="Ter-Hovhannisyan V."/>
            <person name="Tunlid A."/>
            <person name="Velagapudi R."/>
            <person name="Vision T.J."/>
            <person name="Zeng Q."/>
            <person name="Zolan M.E."/>
            <person name="Pukkila P.J."/>
        </authorList>
    </citation>
    <scope>NUCLEOTIDE SEQUENCE [LARGE SCALE GENOMIC DNA]</scope>
    <source>
        <strain evidence="3">Okayama-7 / 130 / ATCC MYA-4618 / FGSC 9003</strain>
    </source>
</reference>
<dbReference type="GeneID" id="6014391"/>
<feature type="compositionally biased region" description="Low complexity" evidence="1">
    <location>
        <begin position="1"/>
        <end position="11"/>
    </location>
</feature>
<comment type="caution">
    <text evidence="2">The sequence shown here is derived from an EMBL/GenBank/DDBJ whole genome shotgun (WGS) entry which is preliminary data.</text>
</comment>
<dbReference type="EMBL" id="AACS02000006">
    <property type="protein sequence ID" value="EAU83994.1"/>
    <property type="molecule type" value="Genomic_DNA"/>
</dbReference>
<dbReference type="AlphaFoldDB" id="A8P074"/>
<evidence type="ECO:0000313" key="2">
    <source>
        <dbReference type="EMBL" id="EAU83994.1"/>
    </source>
</evidence>
<feature type="region of interest" description="Disordered" evidence="1">
    <location>
        <begin position="1"/>
        <end position="54"/>
    </location>
</feature>
<evidence type="ECO:0000313" key="3">
    <source>
        <dbReference type="Proteomes" id="UP000001861"/>
    </source>
</evidence>
<dbReference type="KEGG" id="cci:CC1G_12953"/>
<proteinExistence type="predicted"/>
<organism evidence="2 3">
    <name type="scientific">Coprinopsis cinerea (strain Okayama-7 / 130 / ATCC MYA-4618 / FGSC 9003)</name>
    <name type="common">Inky cap fungus</name>
    <name type="synonym">Hormographiella aspergillata</name>
    <dbReference type="NCBI Taxonomy" id="240176"/>
    <lineage>
        <taxon>Eukaryota</taxon>
        <taxon>Fungi</taxon>
        <taxon>Dikarya</taxon>
        <taxon>Basidiomycota</taxon>
        <taxon>Agaricomycotina</taxon>
        <taxon>Agaricomycetes</taxon>
        <taxon>Agaricomycetidae</taxon>
        <taxon>Agaricales</taxon>
        <taxon>Agaricineae</taxon>
        <taxon>Psathyrellaceae</taxon>
        <taxon>Coprinopsis</taxon>
    </lineage>
</organism>
<protein>
    <submittedName>
        <fullName evidence="2">Uncharacterized protein</fullName>
    </submittedName>
</protein>
<dbReference type="RefSeq" id="XP_001837830.1">
    <property type="nucleotide sequence ID" value="XM_001837778.1"/>
</dbReference>
<gene>
    <name evidence="2" type="ORF">CC1G_12953</name>
</gene>
<keyword evidence="3" id="KW-1185">Reference proteome</keyword>
<feature type="compositionally biased region" description="Basic residues" evidence="1">
    <location>
        <begin position="12"/>
        <end position="22"/>
    </location>
</feature>